<name>A0A177LXV6_METMH</name>
<gene>
    <name evidence="1" type="ORF">A1353_23055</name>
</gene>
<accession>A0A177LXV6</accession>
<proteinExistence type="predicted"/>
<comment type="caution">
    <text evidence="1">The sequence shown here is derived from an EMBL/GenBank/DDBJ whole genome shotgun (WGS) entry which is preliminary data.</text>
</comment>
<evidence type="ECO:0000313" key="2">
    <source>
        <dbReference type="Proteomes" id="UP000077763"/>
    </source>
</evidence>
<dbReference type="EMBL" id="LUUH01000101">
    <property type="protein sequence ID" value="OAH97368.1"/>
    <property type="molecule type" value="Genomic_DNA"/>
</dbReference>
<organism evidence="1 2">
    <name type="scientific">Methylomonas methanica</name>
    <dbReference type="NCBI Taxonomy" id="421"/>
    <lineage>
        <taxon>Bacteria</taxon>
        <taxon>Pseudomonadati</taxon>
        <taxon>Pseudomonadota</taxon>
        <taxon>Gammaproteobacteria</taxon>
        <taxon>Methylococcales</taxon>
        <taxon>Methylococcaceae</taxon>
        <taxon>Methylomonas</taxon>
    </lineage>
</organism>
<dbReference type="Proteomes" id="UP000077763">
    <property type="component" value="Unassembled WGS sequence"/>
</dbReference>
<dbReference type="AlphaFoldDB" id="A0A177LXV6"/>
<reference evidence="1 2" key="1">
    <citation type="submission" date="2016-03" db="EMBL/GenBank/DDBJ databases">
        <authorList>
            <person name="Ploux O."/>
        </authorList>
    </citation>
    <scope>NUCLEOTIDE SEQUENCE [LARGE SCALE GENOMIC DNA]</scope>
    <source>
        <strain evidence="1 2">R-45371</strain>
    </source>
</reference>
<evidence type="ECO:0000313" key="1">
    <source>
        <dbReference type="EMBL" id="OAH97368.1"/>
    </source>
</evidence>
<sequence>MTISPIWHSRDEFTLLEIAYIACQLEPQDYFVARPPIVSRTYKDLWNCNGVDASIYDRTILVYNEHDSNGPGRYYTKTQAINFIDQLKLPNFFTMPSANDQIAKPEPSILGLHDPSHHGYSKELDIAIKAWLEVVGNRSEKPTGKSYKKLINEWLQKNHPNLKNEALKRISTLVNPQKTGGAPPSTKR</sequence>
<protein>
    <submittedName>
        <fullName evidence="1">Uncharacterized protein</fullName>
    </submittedName>
</protein>